<dbReference type="InterPro" id="IPR046179">
    <property type="entry name" value="DUF6188"/>
</dbReference>
<gene>
    <name evidence="1" type="ORF">WDS16_22765</name>
</gene>
<dbReference type="RefSeq" id="WP_338887934.1">
    <property type="nucleotide sequence ID" value="NZ_CP147846.1"/>
</dbReference>
<dbReference type="Proteomes" id="UP001432000">
    <property type="component" value="Chromosome"/>
</dbReference>
<keyword evidence="2" id="KW-1185">Reference proteome</keyword>
<protein>
    <submittedName>
        <fullName evidence="1">DUF6188 family protein</fullName>
    </submittedName>
</protein>
<accession>A0ABZ2PJT2</accession>
<dbReference type="Pfam" id="PF19686">
    <property type="entry name" value="DUF6188"/>
    <property type="match status" value="1"/>
</dbReference>
<evidence type="ECO:0000313" key="2">
    <source>
        <dbReference type="Proteomes" id="UP001432000"/>
    </source>
</evidence>
<sequence>MKLDLHSRVTKVHLDFDMGVEFEDSSSVAFSEFEFGGVLYDEDNQFDGLRALFGLLGRTCSRAEVSPSSVLELDFDDGSRVTAKPRDEVESWEYTAANGSTMICLPEGDVESMPRPFRHIASPATAGPPSEGATVVKISVGQDSCIEFSDRTVLRTDVPLDSAYLILRECVVSSHLIEKRQQIELSSGYFLPLDG</sequence>
<organism evidence="1 2">
    <name type="scientific">Rhodococcus sovatensis</name>
    <dbReference type="NCBI Taxonomy" id="1805840"/>
    <lineage>
        <taxon>Bacteria</taxon>
        <taxon>Bacillati</taxon>
        <taxon>Actinomycetota</taxon>
        <taxon>Actinomycetes</taxon>
        <taxon>Mycobacteriales</taxon>
        <taxon>Nocardiaceae</taxon>
        <taxon>Rhodococcus</taxon>
    </lineage>
</organism>
<proteinExistence type="predicted"/>
<dbReference type="EMBL" id="CP147846">
    <property type="protein sequence ID" value="WXG68006.1"/>
    <property type="molecule type" value="Genomic_DNA"/>
</dbReference>
<reference evidence="1 2" key="1">
    <citation type="submission" date="2024-03" db="EMBL/GenBank/DDBJ databases">
        <title>Natural products discovery in diverse microorganisms through a two-stage MS feature dereplication strategy.</title>
        <authorList>
            <person name="Zhang R."/>
        </authorList>
    </citation>
    <scope>NUCLEOTIDE SEQUENCE [LARGE SCALE GENOMIC DNA]</scope>
    <source>
        <strain evidence="1 2">18930</strain>
    </source>
</reference>
<evidence type="ECO:0000313" key="1">
    <source>
        <dbReference type="EMBL" id="WXG68006.1"/>
    </source>
</evidence>
<name>A0ABZ2PJT2_9NOCA</name>